<dbReference type="PRINTS" id="PR01713">
    <property type="entry name" value="NUCEPIMERASE"/>
</dbReference>
<name>A0A7W6D0I7_9HYPH</name>
<dbReference type="EC" id="5.1.3.6" evidence="3"/>
<dbReference type="PANTHER" id="PTHR43574">
    <property type="entry name" value="EPIMERASE-RELATED"/>
    <property type="match status" value="1"/>
</dbReference>
<dbReference type="SUPFAM" id="SSF51735">
    <property type="entry name" value="NAD(P)-binding Rossmann-fold domains"/>
    <property type="match status" value="1"/>
</dbReference>
<keyword evidence="4" id="KW-1185">Reference proteome</keyword>
<keyword evidence="3" id="KW-0413">Isomerase</keyword>
<keyword evidence="1" id="KW-0520">NAD</keyword>
<gene>
    <name evidence="3" type="ORF">GGR24_003224</name>
</gene>
<dbReference type="Pfam" id="PF01370">
    <property type="entry name" value="Epimerase"/>
    <property type="match status" value="1"/>
</dbReference>
<reference evidence="3 4" key="1">
    <citation type="submission" date="2020-08" db="EMBL/GenBank/DDBJ databases">
        <title>Genomic Encyclopedia of Type Strains, Phase IV (KMG-IV): sequencing the most valuable type-strain genomes for metagenomic binning, comparative biology and taxonomic classification.</title>
        <authorList>
            <person name="Goeker M."/>
        </authorList>
    </citation>
    <scope>NUCLEOTIDE SEQUENCE [LARGE SCALE GENOMIC DNA]</scope>
    <source>
        <strain evidence="3 4">DSM 25481</strain>
    </source>
</reference>
<proteinExistence type="predicted"/>
<dbReference type="Gene3D" id="3.40.50.720">
    <property type="entry name" value="NAD(P)-binding Rossmann-like Domain"/>
    <property type="match status" value="1"/>
</dbReference>
<evidence type="ECO:0000256" key="1">
    <source>
        <dbReference type="ARBA" id="ARBA00023027"/>
    </source>
</evidence>
<dbReference type="AlphaFoldDB" id="A0A7W6D0I7"/>
<evidence type="ECO:0000313" key="3">
    <source>
        <dbReference type="EMBL" id="MBB3974543.1"/>
    </source>
</evidence>
<evidence type="ECO:0000259" key="2">
    <source>
        <dbReference type="Pfam" id="PF01370"/>
    </source>
</evidence>
<dbReference type="InterPro" id="IPR001509">
    <property type="entry name" value="Epimerase_deHydtase"/>
</dbReference>
<feature type="domain" description="NAD-dependent epimerase/dehydratase" evidence="2">
    <location>
        <begin position="3"/>
        <end position="247"/>
    </location>
</feature>
<dbReference type="GO" id="GO:0050378">
    <property type="term" value="F:UDP-glucuronate 4-epimerase activity"/>
    <property type="evidence" value="ECO:0007669"/>
    <property type="project" value="UniProtKB-EC"/>
</dbReference>
<dbReference type="InterPro" id="IPR036291">
    <property type="entry name" value="NAD(P)-bd_dom_sf"/>
</dbReference>
<organism evidence="3 4">
    <name type="scientific">Hansschlegelia beijingensis</name>
    <dbReference type="NCBI Taxonomy" id="1133344"/>
    <lineage>
        <taxon>Bacteria</taxon>
        <taxon>Pseudomonadati</taxon>
        <taxon>Pseudomonadota</taxon>
        <taxon>Alphaproteobacteria</taxon>
        <taxon>Hyphomicrobiales</taxon>
        <taxon>Methylopilaceae</taxon>
        <taxon>Hansschlegelia</taxon>
    </lineage>
</organism>
<sequence length="328" mass="35408">MRVLLTGAAGFIGFHVAAGLAARGHEVTGIDHLGEPHPRLKQARLDALGSSIRFTRGDVTDPERVAGIVREAAPAIVVHLAARAGVRDSLSAPFAYLKANEFGHLCVLEAMRRHAPGARLIYASSSAVYGVRHDGPFREEDRADEPASLYAATKRANELASAAYARLFGLRQIGLRLFTVYGEWGRPDMAVWSFADAVLNGREVTLYDGGAARRDFTDISDVVAAVIAMVERSGFDHHEFPHRIYNVCGGASTSVAELLGMIERACGRRAVVRERPSPPGDTPFTAGDSGRLRADYGITTSPDVAGGVERFVAWLRNSPEAMRSARDE</sequence>
<dbReference type="EMBL" id="JACIDR010000006">
    <property type="protein sequence ID" value="MBB3974543.1"/>
    <property type="molecule type" value="Genomic_DNA"/>
</dbReference>
<dbReference type="Proteomes" id="UP000528964">
    <property type="component" value="Unassembled WGS sequence"/>
</dbReference>
<protein>
    <submittedName>
        <fullName evidence="3">UDP-glucuronate 4-epimerase</fullName>
        <ecNumber evidence="3">5.1.3.6</ecNumber>
    </submittedName>
</protein>
<comment type="caution">
    <text evidence="3">The sequence shown here is derived from an EMBL/GenBank/DDBJ whole genome shotgun (WGS) entry which is preliminary data.</text>
</comment>
<accession>A0A7W6D0I7</accession>
<evidence type="ECO:0000313" key="4">
    <source>
        <dbReference type="Proteomes" id="UP000528964"/>
    </source>
</evidence>